<protein>
    <recommendedName>
        <fullName evidence="5">RCC1 domain-containing protein 1</fullName>
    </recommendedName>
</protein>
<evidence type="ECO:0000313" key="3">
    <source>
        <dbReference type="EMBL" id="KAK8403804.1"/>
    </source>
</evidence>
<dbReference type="AlphaFoldDB" id="A0AAW0UUK4"/>
<feature type="repeat" description="RCC1" evidence="1">
    <location>
        <begin position="255"/>
        <end position="310"/>
    </location>
</feature>
<dbReference type="Proteomes" id="UP001487740">
    <property type="component" value="Unassembled WGS sequence"/>
</dbReference>
<keyword evidence="4" id="KW-1185">Reference proteome</keyword>
<name>A0AAW0UUK4_SCYPA</name>
<evidence type="ECO:0000256" key="1">
    <source>
        <dbReference type="PROSITE-ProRule" id="PRU00235"/>
    </source>
</evidence>
<dbReference type="InterPro" id="IPR009091">
    <property type="entry name" value="RCC1/BLIP-II"/>
</dbReference>
<gene>
    <name evidence="3" type="ORF">O3P69_000114</name>
</gene>
<reference evidence="3 4" key="1">
    <citation type="submission" date="2023-03" db="EMBL/GenBank/DDBJ databases">
        <title>High-quality genome of Scylla paramamosain provides insights in environmental adaptation.</title>
        <authorList>
            <person name="Zhang L."/>
        </authorList>
    </citation>
    <scope>NUCLEOTIDE SEQUENCE [LARGE SCALE GENOMIC DNA]</scope>
    <source>
        <strain evidence="3">LZ_2023a</strain>
        <tissue evidence="3">Muscle</tissue>
    </source>
</reference>
<evidence type="ECO:0008006" key="5">
    <source>
        <dbReference type="Google" id="ProtNLM"/>
    </source>
</evidence>
<dbReference type="InterPro" id="IPR000408">
    <property type="entry name" value="Reg_chr_condens"/>
</dbReference>
<dbReference type="Pfam" id="PF13540">
    <property type="entry name" value="RCC1_2"/>
    <property type="match status" value="2"/>
</dbReference>
<dbReference type="PANTHER" id="PTHR46849:SF1">
    <property type="entry name" value="RCC1 DOMAIN-CONTAINING PROTEIN 1"/>
    <property type="match status" value="1"/>
</dbReference>
<dbReference type="EMBL" id="JARAKH010000005">
    <property type="protein sequence ID" value="KAK8403804.1"/>
    <property type="molecule type" value="Genomic_DNA"/>
</dbReference>
<dbReference type="SUPFAM" id="SSF50985">
    <property type="entry name" value="RCC1/BLIP-II"/>
    <property type="match status" value="1"/>
</dbReference>
<dbReference type="PROSITE" id="PS50012">
    <property type="entry name" value="RCC1_3"/>
    <property type="match status" value="2"/>
</dbReference>
<accession>A0AAW0UUK4</accession>
<feature type="repeat" description="RCC1" evidence="1">
    <location>
        <begin position="428"/>
        <end position="476"/>
    </location>
</feature>
<sequence length="481" mass="53284">MSVLACGLNTSGQVMKAGPGILCCPSPVAFPSAVTTASVAFSHILWRTDAGWQWTGYDSGGSQGSQARGVIKSSWKVCVCENRIAAINDDGSVLVWEKQWKTLHFQKRNPDSETLGKNLSQDIDSTNYKGKESTNIDTSMKFHLEQREYESTKRKDLENTSHDTVPYNHITETQTMNKRCKLETFTKKDEWQVSNLSCPATTKITFAKVAVEDNSLLAVDTAGVMYCGSVPVPLRMKMKEVAVGKEHCMALTAAGDVITWGSGMFISRRGQLGIGELCQAERPIPVESLQGVPITTIACGAWHCTALSETGDLYVWGWNESGQLGYPYNCEGSQSLFLFFEHACQCPERNHLEGEQLQEENKDTEESQGVQAEVRSKGMQDKRVNPKRRKEVINVQASPVLLDFWTEDVNITNVQCGDRHTLYMLDDGSVWSAGMNRYGQLGLGHVRAVKEPCRVFRRGISDMCAGGWNSIFFTTSELPAS</sequence>
<dbReference type="Gene3D" id="2.130.10.30">
    <property type="entry name" value="Regulator of chromosome condensation 1/beta-lactamase-inhibitor protein II"/>
    <property type="match status" value="2"/>
</dbReference>
<comment type="caution">
    <text evidence="3">The sequence shown here is derived from an EMBL/GenBank/DDBJ whole genome shotgun (WGS) entry which is preliminary data.</text>
</comment>
<dbReference type="PANTHER" id="PTHR46849">
    <property type="entry name" value="RCC1 DOMAIN-CONTAINING PROTEIN 1"/>
    <property type="match status" value="1"/>
</dbReference>
<proteinExistence type="predicted"/>
<feature type="region of interest" description="Disordered" evidence="2">
    <location>
        <begin position="355"/>
        <end position="386"/>
    </location>
</feature>
<feature type="compositionally biased region" description="Basic and acidic residues" evidence="2">
    <location>
        <begin position="374"/>
        <end position="384"/>
    </location>
</feature>
<evidence type="ECO:0000256" key="2">
    <source>
        <dbReference type="SAM" id="MobiDB-lite"/>
    </source>
</evidence>
<dbReference type="PRINTS" id="PR00633">
    <property type="entry name" value="RCCNDNSATION"/>
</dbReference>
<dbReference type="InterPro" id="IPR052830">
    <property type="entry name" value="RCC1_domain-containing"/>
</dbReference>
<feature type="compositionally biased region" description="Basic and acidic residues" evidence="2">
    <location>
        <begin position="355"/>
        <end position="365"/>
    </location>
</feature>
<evidence type="ECO:0000313" key="4">
    <source>
        <dbReference type="Proteomes" id="UP001487740"/>
    </source>
</evidence>
<organism evidence="3 4">
    <name type="scientific">Scylla paramamosain</name>
    <name type="common">Mud crab</name>
    <dbReference type="NCBI Taxonomy" id="85552"/>
    <lineage>
        <taxon>Eukaryota</taxon>
        <taxon>Metazoa</taxon>
        <taxon>Ecdysozoa</taxon>
        <taxon>Arthropoda</taxon>
        <taxon>Crustacea</taxon>
        <taxon>Multicrustacea</taxon>
        <taxon>Malacostraca</taxon>
        <taxon>Eumalacostraca</taxon>
        <taxon>Eucarida</taxon>
        <taxon>Decapoda</taxon>
        <taxon>Pleocyemata</taxon>
        <taxon>Brachyura</taxon>
        <taxon>Eubrachyura</taxon>
        <taxon>Portunoidea</taxon>
        <taxon>Portunidae</taxon>
        <taxon>Portuninae</taxon>
        <taxon>Scylla</taxon>
    </lineage>
</organism>